<evidence type="ECO:0000313" key="3">
    <source>
        <dbReference type="Proteomes" id="UP000308199"/>
    </source>
</evidence>
<accession>A0A4V3XD92</accession>
<feature type="region of interest" description="Disordered" evidence="1">
    <location>
        <begin position="115"/>
        <end position="142"/>
    </location>
</feature>
<sequence length="142" mass="15754">MPPKILYKTLPILLKSRRLTVLLEAAPSKTIADLKQEALSALTSSVVNVNGELDVPEVHSIDDFEICREVKERRIPTGKFETLGGSILVKDTAVAYETLIIRFRENGRLMPAEYTAPPILADEDEPEPELSTSKGKRKALPE</sequence>
<dbReference type="AlphaFoldDB" id="A0A4V3XD92"/>
<protein>
    <submittedName>
        <fullName evidence="2">Uncharacterized protein</fullName>
    </submittedName>
</protein>
<dbReference type="Proteomes" id="UP000308199">
    <property type="component" value="Unassembled WGS sequence"/>
</dbReference>
<evidence type="ECO:0000256" key="1">
    <source>
        <dbReference type="SAM" id="MobiDB-lite"/>
    </source>
</evidence>
<name>A0A4V3XD92_9AGAM</name>
<organism evidence="2 3">
    <name type="scientific">Phellinidium pouzarii</name>
    <dbReference type="NCBI Taxonomy" id="167371"/>
    <lineage>
        <taxon>Eukaryota</taxon>
        <taxon>Fungi</taxon>
        <taxon>Dikarya</taxon>
        <taxon>Basidiomycota</taxon>
        <taxon>Agaricomycotina</taxon>
        <taxon>Agaricomycetes</taxon>
        <taxon>Hymenochaetales</taxon>
        <taxon>Hymenochaetaceae</taxon>
        <taxon>Phellinidium</taxon>
    </lineage>
</organism>
<evidence type="ECO:0000313" key="2">
    <source>
        <dbReference type="EMBL" id="THH08813.1"/>
    </source>
</evidence>
<keyword evidence="3" id="KW-1185">Reference proteome</keyword>
<proteinExistence type="predicted"/>
<reference evidence="2 3" key="1">
    <citation type="submission" date="2019-02" db="EMBL/GenBank/DDBJ databases">
        <title>Genome sequencing of the rare red list fungi Phellinidium pouzarii.</title>
        <authorList>
            <person name="Buettner E."/>
            <person name="Kellner H."/>
        </authorList>
    </citation>
    <scope>NUCLEOTIDE SEQUENCE [LARGE SCALE GENOMIC DNA]</scope>
    <source>
        <strain evidence="2 3">DSM 108285</strain>
    </source>
</reference>
<gene>
    <name evidence="2" type="ORF">EW145_g2449</name>
</gene>
<comment type="caution">
    <text evidence="2">The sequence shown here is derived from an EMBL/GenBank/DDBJ whole genome shotgun (WGS) entry which is preliminary data.</text>
</comment>
<dbReference type="EMBL" id="SGPK01000086">
    <property type="protein sequence ID" value="THH08813.1"/>
    <property type="molecule type" value="Genomic_DNA"/>
</dbReference>
<dbReference type="OrthoDB" id="3173670at2759"/>